<protein>
    <recommendedName>
        <fullName evidence="5">FAD/NAD(P)-binding domain-containing protein</fullName>
    </recommendedName>
</protein>
<sequence>MVSAKQPALYGAIRNAANAQKSRQEYTAVPTTATLDEPIYHDVLIIGAGMAGINMAYRLQTQMPHLSFRVLEARNDIGGTWDFLKYPGLRSDSDMYTYGFVWRPWRHRLLGDGAEILSYLHECVSAFGLDERISFRHKVIKADWSSEMKQWAIQADQNGHTKTYVAKWLVLSPGQVIHPQFWPTEYDSTDKRVIIIGSGATAVTLFPALVQSSQAKQVTVLQRSPSYISSVPNPELPAKTPFDPHFVPAYMPWDQRLCFAKDGDFFRALHSDNADVVTGTIRTITVNEIELEDGRTLKADVIITATGLKMHFAGAIPISVDGDAVTWPEKLLWNGGMVQDVPNLFFMWG</sequence>
<keyword evidence="2" id="KW-0560">Oxidoreductase</keyword>
<reference evidence="3" key="1">
    <citation type="submission" date="2022-10" db="EMBL/GenBank/DDBJ databases">
        <title>Tapping the CABI collections for fungal endophytes: first genome assemblies for Collariella, Neodidymelliopsis, Ascochyta clinopodiicola, Didymella pomorum, Didymosphaeria variabile, Neocosmospora piperis and Neocucurbitaria cava.</title>
        <authorList>
            <person name="Hill R."/>
        </authorList>
    </citation>
    <scope>NUCLEOTIDE SEQUENCE</scope>
    <source>
        <strain evidence="3">IMI 355082</strain>
    </source>
</reference>
<dbReference type="InterPro" id="IPR051820">
    <property type="entry name" value="FAD-binding_MO"/>
</dbReference>
<dbReference type="Pfam" id="PF13450">
    <property type="entry name" value="NAD_binding_8"/>
    <property type="match status" value="1"/>
</dbReference>
<evidence type="ECO:0000313" key="4">
    <source>
        <dbReference type="Proteomes" id="UP001140453"/>
    </source>
</evidence>
<dbReference type="GO" id="GO:0004497">
    <property type="term" value="F:monooxygenase activity"/>
    <property type="evidence" value="ECO:0007669"/>
    <property type="project" value="UniProtKB-KW"/>
</dbReference>
<dbReference type="PANTHER" id="PTHR43872:SF1">
    <property type="entry name" value="MONOOXYGENASE, PUTATIVE (AFU_ORTHOLOGUE AFUA_8G02570)-RELATED"/>
    <property type="match status" value="1"/>
</dbReference>
<dbReference type="SUPFAM" id="SSF51905">
    <property type="entry name" value="FAD/NAD(P)-binding domain"/>
    <property type="match status" value="1"/>
</dbReference>
<keyword evidence="2" id="KW-0503">Monooxygenase</keyword>
<dbReference type="PANTHER" id="PTHR43872">
    <property type="entry name" value="MONOOXYGENASE, PUTATIVE (AFU_ORTHOLOGUE AFUA_8G02570)-RELATED"/>
    <property type="match status" value="1"/>
</dbReference>
<organism evidence="3 4">
    <name type="scientific">Gnomoniopsis smithogilvyi</name>
    <dbReference type="NCBI Taxonomy" id="1191159"/>
    <lineage>
        <taxon>Eukaryota</taxon>
        <taxon>Fungi</taxon>
        <taxon>Dikarya</taxon>
        <taxon>Ascomycota</taxon>
        <taxon>Pezizomycotina</taxon>
        <taxon>Sordariomycetes</taxon>
        <taxon>Sordariomycetidae</taxon>
        <taxon>Diaporthales</taxon>
        <taxon>Gnomoniaceae</taxon>
        <taxon>Gnomoniopsis</taxon>
    </lineage>
</organism>
<dbReference type="Proteomes" id="UP001140453">
    <property type="component" value="Unassembled WGS sequence"/>
</dbReference>
<proteinExistence type="predicted"/>
<accession>A0A9W8YV45</accession>
<name>A0A9W8YV45_9PEZI</name>
<dbReference type="AlphaFoldDB" id="A0A9W8YV45"/>
<evidence type="ECO:0000256" key="1">
    <source>
        <dbReference type="ARBA" id="ARBA00001974"/>
    </source>
</evidence>
<dbReference type="OrthoDB" id="66881at2759"/>
<keyword evidence="4" id="KW-1185">Reference proteome</keyword>
<comment type="cofactor">
    <cofactor evidence="1">
        <name>FAD</name>
        <dbReference type="ChEBI" id="CHEBI:57692"/>
    </cofactor>
</comment>
<comment type="caution">
    <text evidence="3">The sequence shown here is derived from an EMBL/GenBank/DDBJ whole genome shotgun (WGS) entry which is preliminary data.</text>
</comment>
<evidence type="ECO:0000313" key="3">
    <source>
        <dbReference type="EMBL" id="KAJ4392033.1"/>
    </source>
</evidence>
<evidence type="ECO:0000256" key="2">
    <source>
        <dbReference type="ARBA" id="ARBA00023033"/>
    </source>
</evidence>
<evidence type="ECO:0008006" key="5">
    <source>
        <dbReference type="Google" id="ProtNLM"/>
    </source>
</evidence>
<dbReference type="Gene3D" id="3.50.50.60">
    <property type="entry name" value="FAD/NAD(P)-binding domain"/>
    <property type="match status" value="2"/>
</dbReference>
<dbReference type="EMBL" id="JAPEVB010000003">
    <property type="protein sequence ID" value="KAJ4392033.1"/>
    <property type="molecule type" value="Genomic_DNA"/>
</dbReference>
<dbReference type="InterPro" id="IPR036188">
    <property type="entry name" value="FAD/NAD-bd_sf"/>
</dbReference>
<gene>
    <name evidence="3" type="ORF">N0V93_005654</name>
</gene>